<accession>A0AC61PPH6</accession>
<name>A0AC61PPH6_9FIRM</name>
<dbReference type="EMBL" id="FWXZ01000007">
    <property type="protein sequence ID" value="SMC83295.1"/>
    <property type="molecule type" value="Genomic_DNA"/>
</dbReference>
<keyword evidence="2" id="KW-1185">Reference proteome</keyword>
<protein>
    <submittedName>
        <fullName evidence="1">Glycosyltransferase involved in cell wall bisynthesis</fullName>
    </submittedName>
</protein>
<comment type="caution">
    <text evidence="1">The sequence shown here is derived from an EMBL/GenBank/DDBJ whole genome shotgun (WGS) entry which is preliminary data.</text>
</comment>
<reference evidence="1" key="1">
    <citation type="submission" date="2017-04" db="EMBL/GenBank/DDBJ databases">
        <authorList>
            <person name="Varghese N."/>
            <person name="Submissions S."/>
        </authorList>
    </citation>
    <scope>NUCLEOTIDE SEQUENCE</scope>
    <source>
        <strain evidence="1">WTE2008</strain>
    </source>
</reference>
<organism evidence="1 2">
    <name type="scientific">Aristaeella lactis</name>
    <dbReference type="NCBI Taxonomy" id="3046383"/>
    <lineage>
        <taxon>Bacteria</taxon>
        <taxon>Bacillati</taxon>
        <taxon>Bacillota</taxon>
        <taxon>Clostridia</taxon>
        <taxon>Eubacteriales</taxon>
        <taxon>Aristaeellaceae</taxon>
        <taxon>Aristaeella</taxon>
    </lineage>
</organism>
<evidence type="ECO:0000313" key="1">
    <source>
        <dbReference type="EMBL" id="SMC83295.1"/>
    </source>
</evidence>
<sequence length="350" mass="40818">MMNHPDISVIIPVYNTAQYLPECIESVRGQTMRNLEIILIDDGSTDASGIICDQYAAKDDRIRVFHTENQGHYLARGLAVEKAREAGSKYIGFVDSDDWIEPGMYEEMLKSARSADADVVECGYSMDFPDQSWQWLPEEGTFGRAEALYRLFRTDSGHDYFWNKLWKAQCFENFDFPDARAYMDACITYRIYAGQKTFVNLAKPLYHYQQITGSIVHSHDIRLLNQWRVNKDKYDFIENRMKEMLPAEQWTEIREKQLYKCVYAIGRNWTWWDGHSSKEKQENKHVLKEMSAFLKTHTALFGNPSWPVSLRSTAFLGRYPNRLSTKMAGAMNKRAQKRNRLVFFKPAATK</sequence>
<evidence type="ECO:0000313" key="2">
    <source>
        <dbReference type="Proteomes" id="UP000192328"/>
    </source>
</evidence>
<dbReference type="Proteomes" id="UP000192328">
    <property type="component" value="Unassembled WGS sequence"/>
</dbReference>
<proteinExistence type="predicted"/>
<gene>
    <name evidence="1" type="ORF">SAMN06297397_2807</name>
</gene>